<dbReference type="InterPro" id="IPR035979">
    <property type="entry name" value="RBD_domain_sf"/>
</dbReference>
<dbReference type="Proteomes" id="UP000821837">
    <property type="component" value="Chromosome 10"/>
</dbReference>
<evidence type="ECO:0000313" key="3">
    <source>
        <dbReference type="Proteomes" id="UP000821837"/>
    </source>
</evidence>
<reference evidence="2" key="2">
    <citation type="submission" date="2021-09" db="EMBL/GenBank/DDBJ databases">
        <authorList>
            <person name="Jia N."/>
            <person name="Wang J."/>
            <person name="Shi W."/>
            <person name="Du L."/>
            <person name="Sun Y."/>
            <person name="Zhan W."/>
            <person name="Jiang J."/>
            <person name="Wang Q."/>
            <person name="Zhang B."/>
            <person name="Ji P."/>
            <person name="Sakyi L.B."/>
            <person name="Cui X."/>
            <person name="Yuan T."/>
            <person name="Jiang B."/>
            <person name="Yang W."/>
            <person name="Lam T.T.-Y."/>
            <person name="Chang Q."/>
            <person name="Ding S."/>
            <person name="Wang X."/>
            <person name="Zhu J."/>
            <person name="Ruan X."/>
            <person name="Zhao L."/>
            <person name="Wei J."/>
            <person name="Que T."/>
            <person name="Du C."/>
            <person name="Cheng J."/>
            <person name="Dai P."/>
            <person name="Han X."/>
            <person name="Huang E."/>
            <person name="Gao Y."/>
            <person name="Liu J."/>
            <person name="Shao H."/>
            <person name="Ye R."/>
            <person name="Li L."/>
            <person name="Wei W."/>
            <person name="Wang X."/>
            <person name="Wang C."/>
            <person name="Huo Q."/>
            <person name="Li W."/>
            <person name="Guo W."/>
            <person name="Chen H."/>
            <person name="Chen S."/>
            <person name="Zhou L."/>
            <person name="Zhou L."/>
            <person name="Ni X."/>
            <person name="Tian J."/>
            <person name="Zhou Y."/>
            <person name="Sheng Y."/>
            <person name="Liu T."/>
            <person name="Pan Y."/>
            <person name="Xia L."/>
            <person name="Li J."/>
            <person name="Zhao F."/>
            <person name="Cao W."/>
        </authorList>
    </citation>
    <scope>NUCLEOTIDE SEQUENCE</scope>
    <source>
        <strain evidence="2">Rsan-2018</strain>
        <tissue evidence="2">Larvae</tissue>
    </source>
</reference>
<feature type="region of interest" description="Disordered" evidence="1">
    <location>
        <begin position="1"/>
        <end position="83"/>
    </location>
</feature>
<sequence>MDGGKVGRSMSTHAQPREKGDERRETNSLPEDGAGPSREGAVDVHALRQNTTADRGTQTPEERESADRPEVPTSSKRRARDERRDLSFTKINLQEFIPESQVIDYEEVDSRRLKLSCFPKGTKEEDAADLCKGAVATSTLVKGENLIHYYATYGTPEEAVAAAQVLDGVEVKGARIRSTYMGERWHDPGTCPPVSSNILDISNVPSEYCSKEKLGTVFKMGEVTKVSATGTCKVEFPSSTELIKTVRDPSYHTLAGQRLKFAMAIDPILAKNLSNANVGAAKRPMKNPPPKTSTGQVIWPEQESPKEVNNEETARPYRIIVAPRIVAYVDWYLPAVSQAALGRVELRATVK</sequence>
<reference evidence="2" key="1">
    <citation type="journal article" date="2020" name="Cell">
        <title>Large-Scale Comparative Analyses of Tick Genomes Elucidate Their Genetic Diversity and Vector Capacities.</title>
        <authorList>
            <consortium name="Tick Genome and Microbiome Consortium (TIGMIC)"/>
            <person name="Jia N."/>
            <person name="Wang J."/>
            <person name="Shi W."/>
            <person name="Du L."/>
            <person name="Sun Y."/>
            <person name="Zhan W."/>
            <person name="Jiang J.F."/>
            <person name="Wang Q."/>
            <person name="Zhang B."/>
            <person name="Ji P."/>
            <person name="Bell-Sakyi L."/>
            <person name="Cui X.M."/>
            <person name="Yuan T.T."/>
            <person name="Jiang B.G."/>
            <person name="Yang W.F."/>
            <person name="Lam T.T."/>
            <person name="Chang Q.C."/>
            <person name="Ding S.J."/>
            <person name="Wang X.J."/>
            <person name="Zhu J.G."/>
            <person name="Ruan X.D."/>
            <person name="Zhao L."/>
            <person name="Wei J.T."/>
            <person name="Ye R.Z."/>
            <person name="Que T.C."/>
            <person name="Du C.H."/>
            <person name="Zhou Y.H."/>
            <person name="Cheng J.X."/>
            <person name="Dai P.F."/>
            <person name="Guo W.B."/>
            <person name="Han X.H."/>
            <person name="Huang E.J."/>
            <person name="Li L.F."/>
            <person name="Wei W."/>
            <person name="Gao Y.C."/>
            <person name="Liu J.Z."/>
            <person name="Shao H.Z."/>
            <person name="Wang X."/>
            <person name="Wang C.C."/>
            <person name="Yang T.C."/>
            <person name="Huo Q.B."/>
            <person name="Li W."/>
            <person name="Chen H.Y."/>
            <person name="Chen S.E."/>
            <person name="Zhou L.G."/>
            <person name="Ni X.B."/>
            <person name="Tian J.H."/>
            <person name="Sheng Y."/>
            <person name="Liu T."/>
            <person name="Pan Y.S."/>
            <person name="Xia L.Y."/>
            <person name="Li J."/>
            <person name="Zhao F."/>
            <person name="Cao W.C."/>
        </authorList>
    </citation>
    <scope>NUCLEOTIDE SEQUENCE</scope>
    <source>
        <strain evidence="2">Rsan-2018</strain>
    </source>
</reference>
<dbReference type="VEuPathDB" id="VectorBase:RSAN_058053"/>
<accession>A0A9D4QDH8</accession>
<organism evidence="2 3">
    <name type="scientific">Rhipicephalus sanguineus</name>
    <name type="common">Brown dog tick</name>
    <name type="synonym">Ixodes sanguineus</name>
    <dbReference type="NCBI Taxonomy" id="34632"/>
    <lineage>
        <taxon>Eukaryota</taxon>
        <taxon>Metazoa</taxon>
        <taxon>Ecdysozoa</taxon>
        <taxon>Arthropoda</taxon>
        <taxon>Chelicerata</taxon>
        <taxon>Arachnida</taxon>
        <taxon>Acari</taxon>
        <taxon>Parasitiformes</taxon>
        <taxon>Ixodida</taxon>
        <taxon>Ixodoidea</taxon>
        <taxon>Ixodidae</taxon>
        <taxon>Rhipicephalinae</taxon>
        <taxon>Rhipicephalus</taxon>
        <taxon>Rhipicephalus</taxon>
    </lineage>
</organism>
<name>A0A9D4QDH8_RHISA</name>
<proteinExistence type="predicted"/>
<gene>
    <name evidence="2" type="ORF">HPB52_004033</name>
</gene>
<feature type="compositionally biased region" description="Polar residues" evidence="1">
    <location>
        <begin position="48"/>
        <end position="59"/>
    </location>
</feature>
<feature type="compositionally biased region" description="Basic and acidic residues" evidence="1">
    <location>
        <begin position="15"/>
        <end position="26"/>
    </location>
</feature>
<keyword evidence="3" id="KW-1185">Reference proteome</keyword>
<protein>
    <recommendedName>
        <fullName evidence="4">RRM domain-containing protein</fullName>
    </recommendedName>
</protein>
<dbReference type="EMBL" id="JABSTV010001246">
    <property type="protein sequence ID" value="KAH7975648.1"/>
    <property type="molecule type" value="Genomic_DNA"/>
</dbReference>
<evidence type="ECO:0000313" key="2">
    <source>
        <dbReference type="EMBL" id="KAH7975648.1"/>
    </source>
</evidence>
<comment type="caution">
    <text evidence="2">The sequence shown here is derived from an EMBL/GenBank/DDBJ whole genome shotgun (WGS) entry which is preliminary data.</text>
</comment>
<dbReference type="GO" id="GO:0003676">
    <property type="term" value="F:nucleic acid binding"/>
    <property type="evidence" value="ECO:0007669"/>
    <property type="project" value="InterPro"/>
</dbReference>
<feature type="compositionally biased region" description="Basic and acidic residues" evidence="1">
    <location>
        <begin position="60"/>
        <end position="70"/>
    </location>
</feature>
<feature type="region of interest" description="Disordered" evidence="1">
    <location>
        <begin position="280"/>
        <end position="310"/>
    </location>
</feature>
<dbReference type="SUPFAM" id="SSF54928">
    <property type="entry name" value="RNA-binding domain, RBD"/>
    <property type="match status" value="1"/>
</dbReference>
<dbReference type="AlphaFoldDB" id="A0A9D4QDH8"/>
<evidence type="ECO:0008006" key="4">
    <source>
        <dbReference type="Google" id="ProtNLM"/>
    </source>
</evidence>
<evidence type="ECO:0000256" key="1">
    <source>
        <dbReference type="SAM" id="MobiDB-lite"/>
    </source>
</evidence>